<evidence type="ECO:0000256" key="3">
    <source>
        <dbReference type="ARBA" id="ARBA00022692"/>
    </source>
</evidence>
<evidence type="ECO:0000313" key="9">
    <source>
        <dbReference type="Proteomes" id="UP000182427"/>
    </source>
</evidence>
<sequence length="435" mass="46769">MTKRDVSTDGSAIEGSAPNGLQQFLKELGPGIITGAADDDPSGISTYSVAGASFGYATLWTALLSFPLMAAVQFMCAKLGMVTGCGLASVIRNRYPRWVLWLSCSLVIIANIFNIGADLGGMADAMQMMTGIPSYYWTPLFAAAIVALLFWTSYRLMARIFKWLTLVLFAYIITAFLAHPDWRTVAHSTFVPHIEWSKAYIAVLVAILGTTISPYLFFWQAAQEVEEDRAHGKTTVAQRKGSTDAEIRSARLDVVTGMLLSNVVMYFLILTTAATLNAHGHKDIETAKQAAEALRPLAGGGAYWLFTLGMIGTGMLAVPVLAGSCAYAVAEGARWRAASLNLKPQLARKFYGIIGVSIAVGLALDFAHLNAVMMLFWSAILNGLLAPPLVVMVVLLTSDRKVMGNRTNTIGMKCLGWTCALIMTAAAIGLIVSSM</sequence>
<dbReference type="PANTHER" id="PTHR11706:SF33">
    <property type="entry name" value="NATURAL RESISTANCE-ASSOCIATED MACROPHAGE PROTEIN 2"/>
    <property type="match status" value="1"/>
</dbReference>
<dbReference type="PANTHER" id="PTHR11706">
    <property type="entry name" value="SOLUTE CARRIER PROTEIN FAMILY 11 MEMBER"/>
    <property type="match status" value="1"/>
</dbReference>
<evidence type="ECO:0000256" key="2">
    <source>
        <dbReference type="ARBA" id="ARBA00022448"/>
    </source>
</evidence>
<protein>
    <submittedName>
        <fullName evidence="8">NRAMP (Natural resistance-associated macrophage protein) metal ion transporters</fullName>
    </submittedName>
</protein>
<dbReference type="EMBL" id="LT629690">
    <property type="protein sequence ID" value="SDE98283.1"/>
    <property type="molecule type" value="Genomic_DNA"/>
</dbReference>
<dbReference type="AlphaFoldDB" id="A0A1G7HD92"/>
<feature type="transmembrane region" description="Helical" evidence="7">
    <location>
        <begin position="199"/>
        <end position="219"/>
    </location>
</feature>
<evidence type="ECO:0000313" key="8">
    <source>
        <dbReference type="EMBL" id="SDE98283.1"/>
    </source>
</evidence>
<dbReference type="RefSeq" id="WP_197674935.1">
    <property type="nucleotide sequence ID" value="NZ_LT629690.1"/>
</dbReference>
<feature type="transmembrane region" description="Helical" evidence="7">
    <location>
        <begin position="375"/>
        <end position="398"/>
    </location>
</feature>
<dbReference type="Proteomes" id="UP000182427">
    <property type="component" value="Chromosome I"/>
</dbReference>
<dbReference type="GO" id="GO:0005886">
    <property type="term" value="C:plasma membrane"/>
    <property type="evidence" value="ECO:0007669"/>
    <property type="project" value="TreeGrafter"/>
</dbReference>
<comment type="subcellular location">
    <subcellularLocation>
        <location evidence="1">Membrane</location>
        <topology evidence="1">Multi-pass membrane protein</topology>
    </subcellularLocation>
</comment>
<gene>
    <name evidence="8" type="ORF">SAMN05444167_1022</name>
</gene>
<evidence type="ECO:0000256" key="7">
    <source>
        <dbReference type="SAM" id="Phobius"/>
    </source>
</evidence>
<keyword evidence="9" id="KW-1185">Reference proteome</keyword>
<organism evidence="8 9">
    <name type="scientific">Terriglobus roseus</name>
    <dbReference type="NCBI Taxonomy" id="392734"/>
    <lineage>
        <taxon>Bacteria</taxon>
        <taxon>Pseudomonadati</taxon>
        <taxon>Acidobacteriota</taxon>
        <taxon>Terriglobia</taxon>
        <taxon>Terriglobales</taxon>
        <taxon>Acidobacteriaceae</taxon>
        <taxon>Terriglobus</taxon>
    </lineage>
</organism>
<reference evidence="8 9" key="1">
    <citation type="submission" date="2016-10" db="EMBL/GenBank/DDBJ databases">
        <authorList>
            <person name="de Groot N.N."/>
        </authorList>
    </citation>
    <scope>NUCLEOTIDE SEQUENCE [LARGE SCALE GENOMIC DNA]</scope>
    <source>
        <strain evidence="8 9">GAS232</strain>
    </source>
</reference>
<dbReference type="InterPro" id="IPR001046">
    <property type="entry name" value="NRAMP_fam"/>
</dbReference>
<keyword evidence="5 7" id="KW-1133">Transmembrane helix</keyword>
<evidence type="ECO:0000256" key="6">
    <source>
        <dbReference type="ARBA" id="ARBA00023136"/>
    </source>
</evidence>
<keyword evidence="4" id="KW-0769">Symport</keyword>
<dbReference type="GO" id="GO:0015293">
    <property type="term" value="F:symporter activity"/>
    <property type="evidence" value="ECO:0007669"/>
    <property type="project" value="UniProtKB-KW"/>
</dbReference>
<feature type="transmembrane region" description="Helical" evidence="7">
    <location>
        <begin position="98"/>
        <end position="116"/>
    </location>
</feature>
<proteinExistence type="predicted"/>
<dbReference type="GO" id="GO:0034755">
    <property type="term" value="P:iron ion transmembrane transport"/>
    <property type="evidence" value="ECO:0007669"/>
    <property type="project" value="TreeGrafter"/>
</dbReference>
<feature type="transmembrane region" description="Helical" evidence="7">
    <location>
        <begin position="410"/>
        <end position="432"/>
    </location>
</feature>
<dbReference type="Pfam" id="PF01566">
    <property type="entry name" value="Nramp"/>
    <property type="match status" value="1"/>
</dbReference>
<feature type="transmembrane region" description="Helical" evidence="7">
    <location>
        <begin position="350"/>
        <end position="369"/>
    </location>
</feature>
<name>A0A1G7HD92_9BACT</name>
<feature type="transmembrane region" description="Helical" evidence="7">
    <location>
        <begin position="303"/>
        <end position="329"/>
    </location>
</feature>
<dbReference type="GO" id="GO:0005384">
    <property type="term" value="F:manganese ion transmembrane transporter activity"/>
    <property type="evidence" value="ECO:0007669"/>
    <property type="project" value="TreeGrafter"/>
</dbReference>
<keyword evidence="6 7" id="KW-0472">Membrane</keyword>
<dbReference type="GO" id="GO:0015086">
    <property type="term" value="F:cadmium ion transmembrane transporter activity"/>
    <property type="evidence" value="ECO:0007669"/>
    <property type="project" value="TreeGrafter"/>
</dbReference>
<keyword evidence="2" id="KW-0813">Transport</keyword>
<keyword evidence="3 7" id="KW-0812">Transmembrane</keyword>
<evidence type="ECO:0000256" key="1">
    <source>
        <dbReference type="ARBA" id="ARBA00004141"/>
    </source>
</evidence>
<feature type="transmembrane region" description="Helical" evidence="7">
    <location>
        <begin position="254"/>
        <end position="276"/>
    </location>
</feature>
<feature type="transmembrane region" description="Helical" evidence="7">
    <location>
        <begin position="136"/>
        <end position="154"/>
    </location>
</feature>
<evidence type="ECO:0000256" key="5">
    <source>
        <dbReference type="ARBA" id="ARBA00022989"/>
    </source>
</evidence>
<evidence type="ECO:0000256" key="4">
    <source>
        <dbReference type="ARBA" id="ARBA00022847"/>
    </source>
</evidence>
<feature type="transmembrane region" description="Helical" evidence="7">
    <location>
        <begin position="161"/>
        <end position="179"/>
    </location>
</feature>
<accession>A0A1G7HD92</accession>